<keyword evidence="4" id="KW-1185">Reference proteome</keyword>
<accession>D3E007</accession>
<sequence>MNNKKIIMSFLLVLLIAISVSAVSAADIIADNQDSISSNDNSINEIATEDISKDINDKSLSDGVSTGGNNWIVKPSTDGKSDANSIQKAINLDNTKPGDSLLLTDKNFTLEKSVSLNKDLTINGGNIYNQNNLTDLFIIDPKSEGGPKNITITNVTFYVNGNENIVLANGENYGTTYIDLANIKISNCTILPINPDSNINDTVLLNIKSDRTVGQTGQSTGFVLVSGNKLNGINTLKNNDYVLKDDFVIQKADPILNTALICPNMTITTYDKNTNDTPSYYEVKLIDQNVNPVINRTIQIGFNGKIYDRTSDENGIAKVKLTLAYTSVYTFAVYFLGDESYASAFDVSTVTIIKKNATITPKTVSYNVNAKTKTLTATLKDKNNKALANKKVTFTVNGKTYTATTNSKGVASAKISLSKKGTYTFTAQVLQGTISIIQFPKKGKLTLNPLSTNLTVKKYTFKKAATKKIQVTLKSGKTVLKSKKLTIKVNGKTYSGKTNTKGIATITIKLTKKGTYTYTANFAGDNTYKAISKSQKVVIK</sequence>
<dbReference type="RefSeq" id="WP_012955139.1">
    <property type="nucleotide sequence ID" value="NC_013790.1"/>
</dbReference>
<dbReference type="KEGG" id="mru:mru_0331"/>
<dbReference type="Proteomes" id="UP000008680">
    <property type="component" value="Chromosome"/>
</dbReference>
<dbReference type="Pfam" id="PF02369">
    <property type="entry name" value="Big_1"/>
    <property type="match status" value="1"/>
</dbReference>
<dbReference type="HOGENOM" id="CLU_511557_0_0_2"/>
<dbReference type="EMBL" id="CP001719">
    <property type="protein sequence ID" value="ADC46183.1"/>
    <property type="molecule type" value="Genomic_DNA"/>
</dbReference>
<proteinExistence type="inferred from homology"/>
<dbReference type="GeneID" id="8769971"/>
<protein>
    <submittedName>
        <fullName evidence="3">Adhesin-like protein</fullName>
    </submittedName>
</protein>
<dbReference type="InterPro" id="IPR003344">
    <property type="entry name" value="Big_1_dom"/>
</dbReference>
<dbReference type="InterPro" id="IPR011050">
    <property type="entry name" value="Pectin_lyase_fold/virulence"/>
</dbReference>
<organism evidence="3 4">
    <name type="scientific">Methanobrevibacter ruminantium (strain ATCC 35063 / DSM 1093 / JCM 13430 / OCM 146 / M1)</name>
    <name type="common">Methanobacterium ruminantium</name>
    <dbReference type="NCBI Taxonomy" id="634498"/>
    <lineage>
        <taxon>Archaea</taxon>
        <taxon>Methanobacteriati</taxon>
        <taxon>Methanobacteriota</taxon>
        <taxon>Methanomada group</taxon>
        <taxon>Methanobacteria</taxon>
        <taxon>Methanobacteriales</taxon>
        <taxon>Methanobacteriaceae</taxon>
        <taxon>Methanobrevibacter</taxon>
    </lineage>
</organism>
<comment type="similarity">
    <text evidence="1">Belongs to the intimin/invasin family.</text>
</comment>
<dbReference type="InterPro" id="IPR013783">
    <property type="entry name" value="Ig-like_fold"/>
</dbReference>
<feature type="domain" description="Big-1" evidence="2">
    <location>
        <begin position="354"/>
        <end position="440"/>
    </location>
</feature>
<dbReference type="SUPFAM" id="SSF49373">
    <property type="entry name" value="Invasin/intimin cell-adhesion fragments"/>
    <property type="match status" value="1"/>
</dbReference>
<reference evidence="3 4" key="1">
    <citation type="journal article" date="2010" name="PLoS ONE">
        <title>The genome sequence of the rumen methanogen Methanobrevibacter ruminantium reveals new possibilities for controlling ruminant methane emissions.</title>
        <authorList>
            <person name="Leahy S.C."/>
            <person name="Kelly W.J."/>
            <person name="Altermann E."/>
            <person name="Ronimus R.S."/>
            <person name="Yeoman C.J."/>
            <person name="Pacheco D.M."/>
            <person name="Li D."/>
            <person name="Kong Z."/>
            <person name="McTavish S."/>
            <person name="Sang C."/>
            <person name="Lambie S.C."/>
            <person name="Janssen P.H."/>
            <person name="Dey D."/>
            <person name="Attwood G.T."/>
        </authorList>
    </citation>
    <scope>NUCLEOTIDE SEQUENCE [LARGE SCALE GENOMIC DNA]</scope>
    <source>
        <strain evidence="4">ATCC 35063 / DSM 1093 / JCM 13430 / OCM 146 / M1</strain>
    </source>
</reference>
<gene>
    <name evidence="3" type="ordered locus">mru_0331</name>
</gene>
<name>D3E007_METRM</name>
<evidence type="ECO:0000259" key="2">
    <source>
        <dbReference type="PROSITE" id="PS51127"/>
    </source>
</evidence>
<evidence type="ECO:0000313" key="3">
    <source>
        <dbReference type="EMBL" id="ADC46183.1"/>
    </source>
</evidence>
<dbReference type="OrthoDB" id="77946at2157"/>
<dbReference type="SUPFAM" id="SSF51126">
    <property type="entry name" value="Pectin lyase-like"/>
    <property type="match status" value="1"/>
</dbReference>
<dbReference type="InterPro" id="IPR008964">
    <property type="entry name" value="Invasin/intimin_cell_adhesion"/>
</dbReference>
<dbReference type="Gene3D" id="2.60.40.10">
    <property type="entry name" value="Immunoglobulins"/>
    <property type="match status" value="2"/>
</dbReference>
<dbReference type="AlphaFoldDB" id="D3E007"/>
<dbReference type="SMART" id="SM00634">
    <property type="entry name" value="BID_1"/>
    <property type="match status" value="1"/>
</dbReference>
<dbReference type="PROSITE" id="PS51127">
    <property type="entry name" value="BIG1"/>
    <property type="match status" value="1"/>
</dbReference>
<dbReference type="PATRIC" id="fig|634498.28.peg.336"/>
<dbReference type="eggNOG" id="arCOG02487">
    <property type="taxonomic scope" value="Archaea"/>
</dbReference>
<evidence type="ECO:0000256" key="1">
    <source>
        <dbReference type="ARBA" id="ARBA00010116"/>
    </source>
</evidence>
<evidence type="ECO:0000313" key="4">
    <source>
        <dbReference type="Proteomes" id="UP000008680"/>
    </source>
</evidence>